<evidence type="ECO:0000256" key="3">
    <source>
        <dbReference type="PROSITE-ProRule" id="PRU00290"/>
    </source>
</evidence>
<name>A0A8B9HMF7_ASTMX</name>
<reference evidence="7" key="1">
    <citation type="submission" date="2025-08" db="UniProtKB">
        <authorList>
            <consortium name="Ensembl"/>
        </authorList>
    </citation>
    <scope>IDENTIFICATION</scope>
</reference>
<evidence type="ECO:0000256" key="1">
    <source>
        <dbReference type="ARBA" id="ARBA00008025"/>
    </source>
</evidence>
<dbReference type="AlphaFoldDB" id="A0A8B9HMF7"/>
<sequence>MIGTVYISSLSVLVIIIHQESRLAATQWKAEEVKDIMLENMNKVDERKEKLEDLEDRSAKLLNRVSMLIAFISNQYTRRRCEARLAYSFDRARTYGGFILRDIVISIFYSIIVCVTLLGLRVIYTQCKKYQDTVFMNEFY</sequence>
<keyword evidence="5" id="KW-0812">Transmembrane</keyword>
<evidence type="ECO:0000313" key="8">
    <source>
        <dbReference type="Proteomes" id="UP000694621"/>
    </source>
</evidence>
<evidence type="ECO:0000256" key="2">
    <source>
        <dbReference type="ARBA" id="ARBA00046280"/>
    </source>
</evidence>
<comment type="subcellular location">
    <subcellularLocation>
        <location evidence="2">Endomembrane system</location>
        <topology evidence="2">Single-pass type IV membrane protein</topology>
    </subcellularLocation>
</comment>
<dbReference type="GO" id="GO:0012505">
    <property type="term" value="C:endomembrane system"/>
    <property type="evidence" value="ECO:0007669"/>
    <property type="project" value="UniProtKB-SubCell"/>
</dbReference>
<protein>
    <recommendedName>
        <fullName evidence="6">V-SNARE coiled-coil homology domain-containing protein</fullName>
    </recommendedName>
</protein>
<feature type="transmembrane region" description="Helical" evidence="5">
    <location>
        <begin position="98"/>
        <end position="124"/>
    </location>
</feature>
<comment type="similarity">
    <text evidence="1">Belongs to the synaptobrevin family.</text>
</comment>
<organism evidence="7 8">
    <name type="scientific">Astyanax mexicanus</name>
    <name type="common">Blind cave fish</name>
    <name type="synonym">Astyanax fasciatus mexicanus</name>
    <dbReference type="NCBI Taxonomy" id="7994"/>
    <lineage>
        <taxon>Eukaryota</taxon>
        <taxon>Metazoa</taxon>
        <taxon>Chordata</taxon>
        <taxon>Craniata</taxon>
        <taxon>Vertebrata</taxon>
        <taxon>Euteleostomi</taxon>
        <taxon>Actinopterygii</taxon>
        <taxon>Neopterygii</taxon>
        <taxon>Teleostei</taxon>
        <taxon>Ostariophysi</taxon>
        <taxon>Characiformes</taxon>
        <taxon>Characoidei</taxon>
        <taxon>Acestrorhamphidae</taxon>
        <taxon>Acestrorhamphinae</taxon>
        <taxon>Astyanax</taxon>
    </lineage>
</organism>
<feature type="domain" description="V-SNARE coiled-coil homology" evidence="6">
    <location>
        <begin position="22"/>
        <end position="96"/>
    </location>
</feature>
<dbReference type="SUPFAM" id="SSF58038">
    <property type="entry name" value="SNARE fusion complex"/>
    <property type="match status" value="1"/>
</dbReference>
<dbReference type="PROSITE" id="PS50892">
    <property type="entry name" value="V_SNARE"/>
    <property type="match status" value="1"/>
</dbReference>
<dbReference type="Gene3D" id="1.20.5.110">
    <property type="match status" value="1"/>
</dbReference>
<evidence type="ECO:0000313" key="7">
    <source>
        <dbReference type="Ensembl" id="ENSAMXP00005012384.1"/>
    </source>
</evidence>
<evidence type="ECO:0000259" key="6">
    <source>
        <dbReference type="PROSITE" id="PS50892"/>
    </source>
</evidence>
<feature type="coiled-coil region" evidence="4">
    <location>
        <begin position="34"/>
        <end position="64"/>
    </location>
</feature>
<dbReference type="InterPro" id="IPR042855">
    <property type="entry name" value="V_SNARE_CC"/>
</dbReference>
<dbReference type="Pfam" id="PF00957">
    <property type="entry name" value="Synaptobrevin"/>
    <property type="match status" value="1"/>
</dbReference>
<keyword evidence="5" id="KW-0472">Membrane</keyword>
<dbReference type="Ensembl" id="ENSAMXT00005013727.1">
    <property type="protein sequence ID" value="ENSAMXP00005012384.1"/>
    <property type="gene ID" value="ENSAMXG00005006686.1"/>
</dbReference>
<evidence type="ECO:0000256" key="5">
    <source>
        <dbReference type="SAM" id="Phobius"/>
    </source>
</evidence>
<dbReference type="Proteomes" id="UP000694621">
    <property type="component" value="Unplaced"/>
</dbReference>
<dbReference type="PROSITE" id="PS00417">
    <property type="entry name" value="SYNAPTOBREVIN"/>
    <property type="match status" value="1"/>
</dbReference>
<dbReference type="PRINTS" id="PR00219">
    <property type="entry name" value="SYNAPTOBREVN"/>
</dbReference>
<dbReference type="InterPro" id="IPR001388">
    <property type="entry name" value="Synaptobrevin-like"/>
</dbReference>
<keyword evidence="5" id="KW-1133">Transmembrane helix</keyword>
<proteinExistence type="inferred from homology"/>
<accession>A0A8B9HMF7</accession>
<dbReference type="GO" id="GO:0016020">
    <property type="term" value="C:membrane"/>
    <property type="evidence" value="ECO:0007669"/>
    <property type="project" value="InterPro"/>
</dbReference>
<keyword evidence="3 4" id="KW-0175">Coiled coil</keyword>
<evidence type="ECO:0000256" key="4">
    <source>
        <dbReference type="SAM" id="Coils"/>
    </source>
</evidence>
<dbReference type="GO" id="GO:0016192">
    <property type="term" value="P:vesicle-mediated transport"/>
    <property type="evidence" value="ECO:0007669"/>
    <property type="project" value="InterPro"/>
</dbReference>